<comment type="caution">
    <text evidence="1">The sequence shown here is derived from an EMBL/GenBank/DDBJ whole genome shotgun (WGS) entry which is preliminary data.</text>
</comment>
<sequence length="101" mass="11161">MLGLRLPGEHKVHWYHATSKRRRLLVDVVASLSVLHVVVVRRGMPGEPSERRRRKCLEVLLFELVSAGVNESPGLRGSARQAVREARGVGAGRLCHAVHGL</sequence>
<protein>
    <submittedName>
        <fullName evidence="1">Uncharacterized protein</fullName>
    </submittedName>
</protein>
<reference evidence="2" key="1">
    <citation type="journal article" date="2019" name="Int. J. Syst. Evol. Microbiol.">
        <title>The Global Catalogue of Microorganisms (GCM) 10K type strain sequencing project: providing services to taxonomists for standard genome sequencing and annotation.</title>
        <authorList>
            <consortium name="The Broad Institute Genomics Platform"/>
            <consortium name="The Broad Institute Genome Sequencing Center for Infectious Disease"/>
            <person name="Wu L."/>
            <person name="Ma J."/>
        </authorList>
    </citation>
    <scope>NUCLEOTIDE SEQUENCE [LARGE SCALE GENOMIC DNA]</scope>
    <source>
        <strain evidence="2">JCM 17939</strain>
    </source>
</reference>
<evidence type="ECO:0000313" key="1">
    <source>
        <dbReference type="EMBL" id="GAA4634526.1"/>
    </source>
</evidence>
<organism evidence="1 2">
    <name type="scientific">Actinoallomurus vinaceus</name>
    <dbReference type="NCBI Taxonomy" id="1080074"/>
    <lineage>
        <taxon>Bacteria</taxon>
        <taxon>Bacillati</taxon>
        <taxon>Actinomycetota</taxon>
        <taxon>Actinomycetes</taxon>
        <taxon>Streptosporangiales</taxon>
        <taxon>Thermomonosporaceae</taxon>
        <taxon>Actinoallomurus</taxon>
    </lineage>
</organism>
<keyword evidence="2" id="KW-1185">Reference proteome</keyword>
<evidence type="ECO:0000313" key="2">
    <source>
        <dbReference type="Proteomes" id="UP001501442"/>
    </source>
</evidence>
<dbReference type="EMBL" id="BAABHK010000014">
    <property type="protein sequence ID" value="GAA4634526.1"/>
    <property type="molecule type" value="Genomic_DNA"/>
</dbReference>
<accession>A0ABP8UQC0</accession>
<name>A0ABP8UQC0_9ACTN</name>
<dbReference type="Proteomes" id="UP001501442">
    <property type="component" value="Unassembled WGS sequence"/>
</dbReference>
<gene>
    <name evidence="1" type="ORF">GCM10023196_076350</name>
</gene>
<proteinExistence type="predicted"/>